<feature type="binding site" evidence="13">
    <location>
        <position position="439"/>
    </location>
    <ligand>
        <name>thiamine diphosphate</name>
        <dbReference type="ChEBI" id="CHEBI:58937"/>
    </ligand>
</feature>
<feature type="site" description="Important for catalytic activity" evidence="15">
    <location>
        <position position="32"/>
    </location>
</feature>
<dbReference type="GO" id="GO:0004802">
    <property type="term" value="F:transketolase activity"/>
    <property type="evidence" value="ECO:0007669"/>
    <property type="project" value="UniProtKB-UniRule"/>
</dbReference>
<feature type="binding site" evidence="14">
    <location>
        <position position="191"/>
    </location>
    <ligand>
        <name>Mg(2+)</name>
        <dbReference type="ChEBI" id="CHEBI:18420"/>
    </ligand>
</feature>
<feature type="binding site" evidence="14">
    <location>
        <position position="161"/>
    </location>
    <ligand>
        <name>Mg(2+)</name>
        <dbReference type="ChEBI" id="CHEBI:18420"/>
    </ligand>
</feature>
<evidence type="ECO:0000256" key="7">
    <source>
        <dbReference type="ARBA" id="ARBA00022842"/>
    </source>
</evidence>
<dbReference type="SMART" id="SM00861">
    <property type="entry name" value="Transket_pyr"/>
    <property type="match status" value="1"/>
</dbReference>
<dbReference type="Proteomes" id="UP000004923">
    <property type="component" value="Unassembled WGS sequence"/>
</dbReference>
<dbReference type="InterPro" id="IPR005478">
    <property type="entry name" value="Transketolase_bac-like"/>
</dbReference>
<feature type="binding site" evidence="12">
    <location>
        <position position="522"/>
    </location>
    <ligand>
        <name>substrate</name>
    </ligand>
</feature>
<feature type="active site" description="Proton donor" evidence="11">
    <location>
        <position position="413"/>
    </location>
</feature>
<feature type="binding site" evidence="12">
    <location>
        <position position="266"/>
    </location>
    <ligand>
        <name>substrate</name>
    </ligand>
</feature>
<dbReference type="NCBIfam" id="TIGR00232">
    <property type="entry name" value="tktlase_bact"/>
    <property type="match status" value="1"/>
</dbReference>
<dbReference type="PANTHER" id="PTHR43522:SF2">
    <property type="entry name" value="TRANSKETOLASE 1-RELATED"/>
    <property type="match status" value="1"/>
</dbReference>
<dbReference type="InterPro" id="IPR005475">
    <property type="entry name" value="Transketolase-like_Pyr-bd"/>
</dbReference>
<dbReference type="Pfam" id="PF02779">
    <property type="entry name" value="Transket_pyr"/>
    <property type="match status" value="1"/>
</dbReference>
<comment type="cofactor">
    <cofactor evidence="13">
        <name>thiamine diphosphate</name>
        <dbReference type="ChEBI" id="CHEBI:58937"/>
    </cofactor>
    <text evidence="13">Binds 1 thiamine pyrophosphate per subunit. During the reaction, the substrate forms a covalent intermediate with the cofactor.</text>
</comment>
<feature type="binding site" evidence="13">
    <location>
        <position position="72"/>
    </location>
    <ligand>
        <name>thiamine diphosphate</name>
        <dbReference type="ChEBI" id="CHEBI:58937"/>
    </ligand>
</feature>
<dbReference type="SUPFAM" id="SSF52922">
    <property type="entry name" value="TK C-terminal domain-like"/>
    <property type="match status" value="1"/>
</dbReference>
<feature type="site" description="Important for catalytic activity" evidence="15">
    <location>
        <position position="266"/>
    </location>
</feature>
<feature type="binding site" evidence="13">
    <location>
        <position position="162"/>
    </location>
    <ligand>
        <name>thiamine diphosphate</name>
        <dbReference type="ChEBI" id="CHEBI:58937"/>
    </ligand>
</feature>
<evidence type="ECO:0000256" key="12">
    <source>
        <dbReference type="PIRSR" id="PIRSR605478-2"/>
    </source>
</evidence>
<comment type="catalytic activity">
    <reaction evidence="9">
        <text>D-sedoheptulose 7-phosphate + D-glyceraldehyde 3-phosphate = aldehydo-D-ribose 5-phosphate + D-xylulose 5-phosphate</text>
        <dbReference type="Rhea" id="RHEA:10508"/>
        <dbReference type="ChEBI" id="CHEBI:57483"/>
        <dbReference type="ChEBI" id="CHEBI:57737"/>
        <dbReference type="ChEBI" id="CHEBI:58273"/>
        <dbReference type="ChEBI" id="CHEBI:59776"/>
        <dbReference type="EC" id="2.2.1.1"/>
    </reaction>
</comment>
<comment type="cofactor">
    <cofactor evidence="14">
        <name>Mg(2+)</name>
        <dbReference type="ChEBI" id="CHEBI:18420"/>
    </cofactor>
    <text evidence="14">Binds 1 Mg(2+) ion per subunit. Can also utilize other divalent metal cations, such as Ca(2+), Mn(2+) and Co(2+).</text>
</comment>
<dbReference type="SUPFAM" id="SSF52518">
    <property type="entry name" value="Thiamin diphosphate-binding fold (THDP-binding)"/>
    <property type="match status" value="2"/>
</dbReference>
<dbReference type="AlphaFoldDB" id="E8LFZ0"/>
<evidence type="ECO:0000256" key="13">
    <source>
        <dbReference type="PIRSR" id="PIRSR605478-3"/>
    </source>
</evidence>
<feature type="binding site" evidence="13">
    <location>
        <position position="266"/>
    </location>
    <ligand>
        <name>thiamine diphosphate</name>
        <dbReference type="ChEBI" id="CHEBI:58937"/>
    </ligand>
</feature>
<protein>
    <recommendedName>
        <fullName evidence="4 10">Transketolase</fullName>
        <ecNumber evidence="3 10">2.2.1.1</ecNumber>
    </recommendedName>
</protein>
<evidence type="ECO:0000256" key="3">
    <source>
        <dbReference type="ARBA" id="ARBA00013152"/>
    </source>
</evidence>
<dbReference type="InterPro" id="IPR049557">
    <property type="entry name" value="Transketolase_CS"/>
</dbReference>
<evidence type="ECO:0000256" key="2">
    <source>
        <dbReference type="ARBA" id="ARBA00011738"/>
    </source>
</evidence>
<dbReference type="InterPro" id="IPR005474">
    <property type="entry name" value="Transketolase_N"/>
</dbReference>
<evidence type="ECO:0000256" key="14">
    <source>
        <dbReference type="PIRSR" id="PIRSR605478-4"/>
    </source>
</evidence>
<dbReference type="FunFam" id="3.40.50.920:FF:000003">
    <property type="entry name" value="Transketolase"/>
    <property type="match status" value="1"/>
</dbReference>
<dbReference type="GO" id="GO:0006098">
    <property type="term" value="P:pentose-phosphate shunt"/>
    <property type="evidence" value="ECO:0007669"/>
    <property type="project" value="TreeGrafter"/>
</dbReference>
<dbReference type="Gene3D" id="3.40.50.970">
    <property type="match status" value="2"/>
</dbReference>
<evidence type="ECO:0000256" key="8">
    <source>
        <dbReference type="ARBA" id="ARBA00023052"/>
    </source>
</evidence>
<comment type="caution">
    <text evidence="17">The sequence shown here is derived from an EMBL/GenBank/DDBJ whole genome shotgun (WGS) entry which is preliminary data.</text>
</comment>
<dbReference type="HOGENOM" id="CLU_009227_0_0_9"/>
<dbReference type="PROSITE" id="PS00801">
    <property type="entry name" value="TRANSKETOLASE_1"/>
    <property type="match status" value="1"/>
</dbReference>
<accession>E8LFZ0</accession>
<evidence type="ECO:0000256" key="4">
    <source>
        <dbReference type="ARBA" id="ARBA00016662"/>
    </source>
</evidence>
<evidence type="ECO:0000256" key="10">
    <source>
        <dbReference type="NCBIfam" id="TIGR00232"/>
    </source>
</evidence>
<feature type="binding site" evidence="12">
    <location>
        <position position="359"/>
    </location>
    <ligand>
        <name>substrate</name>
    </ligand>
</feature>
<evidence type="ECO:0000313" key="17">
    <source>
        <dbReference type="EMBL" id="EFY04232.1"/>
    </source>
</evidence>
<feature type="binding site" evidence="13">
    <location>
        <begin position="120"/>
        <end position="122"/>
    </location>
    <ligand>
        <name>thiamine diphosphate</name>
        <dbReference type="ChEBI" id="CHEBI:58937"/>
    </ligand>
</feature>
<feature type="binding site" evidence="12">
    <location>
        <position position="471"/>
    </location>
    <ligand>
        <name>substrate</name>
    </ligand>
</feature>
<proteinExistence type="inferred from homology"/>
<keyword evidence="8 13" id="KW-0786">Thiamine pyrophosphate</keyword>
<dbReference type="GO" id="GO:0046872">
    <property type="term" value="F:metal ion binding"/>
    <property type="evidence" value="ECO:0007669"/>
    <property type="project" value="UniProtKB-KW"/>
</dbReference>
<evidence type="ECO:0000256" key="6">
    <source>
        <dbReference type="ARBA" id="ARBA00022723"/>
    </source>
</evidence>
<keyword evidence="6 14" id="KW-0479">Metal-binding</keyword>
<dbReference type="Gene3D" id="3.40.50.920">
    <property type="match status" value="1"/>
</dbReference>
<organism evidence="17 18">
    <name type="scientific">Phascolarctobacterium succinatutens YIT 12067</name>
    <dbReference type="NCBI Taxonomy" id="626939"/>
    <lineage>
        <taxon>Bacteria</taxon>
        <taxon>Bacillati</taxon>
        <taxon>Bacillota</taxon>
        <taxon>Negativicutes</taxon>
        <taxon>Acidaminococcales</taxon>
        <taxon>Acidaminococcaceae</taxon>
        <taxon>Phascolarctobacterium</taxon>
    </lineage>
</organism>
<dbReference type="InterPro" id="IPR009014">
    <property type="entry name" value="Transketo_C/PFOR_II"/>
</dbReference>
<feature type="binding site" evidence="12">
    <location>
        <position position="32"/>
    </location>
    <ligand>
        <name>substrate</name>
    </ligand>
</feature>
<feature type="binding site" evidence="12">
    <location>
        <position position="463"/>
    </location>
    <ligand>
        <name>substrate</name>
    </ligand>
</feature>
<gene>
    <name evidence="17" type="primary">tkt</name>
    <name evidence="17" type="ORF">HMPREF9443_01784</name>
</gene>
<dbReference type="InterPro" id="IPR055152">
    <property type="entry name" value="Transketolase-like_C_2"/>
</dbReference>
<evidence type="ECO:0000259" key="16">
    <source>
        <dbReference type="SMART" id="SM00861"/>
    </source>
</evidence>
<feature type="domain" description="Transketolase-like pyrimidine-binding" evidence="16">
    <location>
        <begin position="356"/>
        <end position="527"/>
    </location>
</feature>
<keyword evidence="5 17" id="KW-0808">Transferase</keyword>
<evidence type="ECO:0000256" key="9">
    <source>
        <dbReference type="ARBA" id="ARBA00049473"/>
    </source>
</evidence>
<dbReference type="InterPro" id="IPR033247">
    <property type="entry name" value="Transketolase_fam"/>
</dbReference>
<evidence type="ECO:0000256" key="5">
    <source>
        <dbReference type="ARBA" id="ARBA00022679"/>
    </source>
</evidence>
<keyword evidence="7 14" id="KW-0460">Magnesium</keyword>
<dbReference type="PANTHER" id="PTHR43522">
    <property type="entry name" value="TRANSKETOLASE"/>
    <property type="match status" value="1"/>
</dbReference>
<feature type="binding site" evidence="12">
    <location>
        <position position="386"/>
    </location>
    <ligand>
        <name>substrate</name>
    </ligand>
</feature>
<keyword evidence="18" id="KW-1185">Reference proteome</keyword>
<evidence type="ECO:0000256" key="15">
    <source>
        <dbReference type="PIRSR" id="PIRSR605478-5"/>
    </source>
</evidence>
<feature type="binding site" evidence="14">
    <location>
        <position position="193"/>
    </location>
    <ligand>
        <name>Mg(2+)</name>
        <dbReference type="ChEBI" id="CHEBI:18420"/>
    </ligand>
</feature>
<dbReference type="eggNOG" id="COG0021">
    <property type="taxonomic scope" value="Bacteria"/>
</dbReference>
<dbReference type="Pfam" id="PF22613">
    <property type="entry name" value="Transketolase_C_1"/>
    <property type="match status" value="1"/>
</dbReference>
<comment type="similarity">
    <text evidence="1">Belongs to the transketolase family.</text>
</comment>
<name>E8LFZ0_9FIRM</name>
<dbReference type="FunFam" id="3.40.50.970:FF:000003">
    <property type="entry name" value="Transketolase"/>
    <property type="match status" value="1"/>
</dbReference>
<evidence type="ECO:0000256" key="1">
    <source>
        <dbReference type="ARBA" id="ARBA00007131"/>
    </source>
</evidence>
<comment type="subunit">
    <text evidence="2">Homodimer.</text>
</comment>
<dbReference type="CDD" id="cd07033">
    <property type="entry name" value="TPP_PYR_DXS_TK_like"/>
    <property type="match status" value="1"/>
</dbReference>
<feature type="binding site" evidence="12">
    <location>
        <position position="475"/>
    </location>
    <ligand>
        <name>substrate</name>
    </ligand>
</feature>
<dbReference type="InterPro" id="IPR029061">
    <property type="entry name" value="THDP-binding"/>
</dbReference>
<evidence type="ECO:0000256" key="11">
    <source>
        <dbReference type="PIRSR" id="PIRSR605478-1"/>
    </source>
</evidence>
<dbReference type="CDD" id="cd02012">
    <property type="entry name" value="TPP_TK"/>
    <property type="match status" value="1"/>
</dbReference>
<dbReference type="FunFam" id="3.40.50.970:FF:000004">
    <property type="entry name" value="Transketolase"/>
    <property type="match status" value="1"/>
</dbReference>
<reference evidence="17 18" key="1">
    <citation type="submission" date="2011-01" db="EMBL/GenBank/DDBJ databases">
        <authorList>
            <person name="Weinstock G."/>
            <person name="Sodergren E."/>
            <person name="Clifton S."/>
            <person name="Fulton L."/>
            <person name="Fulton B."/>
            <person name="Courtney L."/>
            <person name="Fronick C."/>
            <person name="Harrison M."/>
            <person name="Strong C."/>
            <person name="Farmer C."/>
            <person name="Delahaunty K."/>
            <person name="Markovic C."/>
            <person name="Hall O."/>
            <person name="Minx P."/>
            <person name="Tomlinson C."/>
            <person name="Mitreva M."/>
            <person name="Hou S."/>
            <person name="Chen J."/>
            <person name="Wollam A."/>
            <person name="Pepin K.H."/>
            <person name="Johnson M."/>
            <person name="Bhonagiri V."/>
            <person name="Zhang X."/>
            <person name="Suruliraj S."/>
            <person name="Warren W."/>
            <person name="Chinwalla A."/>
            <person name="Mardis E.R."/>
            <person name="Wilson R.K."/>
        </authorList>
    </citation>
    <scope>NUCLEOTIDE SEQUENCE [LARGE SCALE GENOMIC DNA]</scope>
    <source>
        <strain evidence="17 18">YIT 12067</strain>
    </source>
</reference>
<dbReference type="GO" id="GO:0005829">
    <property type="term" value="C:cytosol"/>
    <property type="evidence" value="ECO:0007669"/>
    <property type="project" value="TreeGrafter"/>
</dbReference>
<sequence length="665" mass="71833">MEVFSMQKIDQACVNTLRFLAADQVEKAKSGHPGFPLGTAPLMYTIWDRFMNYNPADPQWFNRDRFILSPGHGSALLYAMLHLAGYDLSLDELKNFRQWGSKTPGHPEFGLTPGVDVSTGPLGHGFAMGVGFAIAEAMLGAKYNKPDFPVVDHYTFGLTSDGDLMEGVSCEAASLAGTLGLGKLIYLYDDNKITIEGSTDIAFTEDVEARFRAYGWQVLRVESSEDVDAMQAAIEEAKADTMHPSLIIVRTHIGFGSPKQDSPSCHGEPLGGEALAATKEKAGWPQEMFYVPAEVKEHFAAKLDGCAANEAAWKALMDDYKMVYPELAKELEDRIAGNSMVNLSALEAIFKDTVKNATREASGDIIQVLAAQLPELVGGSADLGPSNKTIMKTGGYFSKLDRTGRNIHFGVREHAMGTVLNGISLHGGFIPFGGTFLVFADFLRPTIRMAALMGIQSVFVLTHDSIALGEDGPTHQPIETTMALRLIPNVSVIRPADALETATAWQQACLNKHKPTCLLLSRQKLTVLHDYAATIHENAHKGAYVLSPAKNKAKAVLIGTGSEVHLALAAQAKLAEEGIDVSVVSMPCWDAFDAQSDEYKESVLPAGVTKFAVEAGVPYGWSRYTGTEKNVLGITTFGASAPGDVMMEKYGFTVENLVAKVKAAL</sequence>
<dbReference type="EMBL" id="AEVN01000097">
    <property type="protein sequence ID" value="EFY04232.1"/>
    <property type="molecule type" value="Genomic_DNA"/>
</dbReference>
<feature type="binding site" evidence="13">
    <location>
        <position position="191"/>
    </location>
    <ligand>
        <name>thiamine diphosphate</name>
        <dbReference type="ChEBI" id="CHEBI:58937"/>
    </ligand>
</feature>
<dbReference type="EC" id="2.2.1.1" evidence="3 10"/>
<dbReference type="Pfam" id="PF00456">
    <property type="entry name" value="Transketolase_N"/>
    <property type="match status" value="1"/>
</dbReference>
<evidence type="ECO:0000313" key="18">
    <source>
        <dbReference type="Proteomes" id="UP000004923"/>
    </source>
</evidence>